<name>A0A8J3ZB04_9ACTN</name>
<evidence type="ECO:0000256" key="1">
    <source>
        <dbReference type="SAM" id="MobiDB-lite"/>
    </source>
</evidence>
<evidence type="ECO:0000313" key="4">
    <source>
        <dbReference type="Proteomes" id="UP000612585"/>
    </source>
</evidence>
<dbReference type="AlphaFoldDB" id="A0A8J3ZB04"/>
<organism evidence="3 4">
    <name type="scientific">Virgisporangium aurantiacum</name>
    <dbReference type="NCBI Taxonomy" id="175570"/>
    <lineage>
        <taxon>Bacteria</taxon>
        <taxon>Bacillati</taxon>
        <taxon>Actinomycetota</taxon>
        <taxon>Actinomycetes</taxon>
        <taxon>Micromonosporales</taxon>
        <taxon>Micromonosporaceae</taxon>
        <taxon>Virgisporangium</taxon>
    </lineage>
</organism>
<dbReference type="InterPro" id="IPR045635">
    <property type="entry name" value="DUF6412"/>
</dbReference>
<evidence type="ECO:0000256" key="2">
    <source>
        <dbReference type="SAM" id="Phobius"/>
    </source>
</evidence>
<feature type="region of interest" description="Disordered" evidence="1">
    <location>
        <begin position="61"/>
        <end position="88"/>
    </location>
</feature>
<reference evidence="3" key="1">
    <citation type="submission" date="2021-01" db="EMBL/GenBank/DDBJ databases">
        <title>Whole genome shotgun sequence of Virgisporangium aurantiacum NBRC 16421.</title>
        <authorList>
            <person name="Komaki H."/>
            <person name="Tamura T."/>
        </authorList>
    </citation>
    <scope>NUCLEOTIDE SEQUENCE</scope>
    <source>
        <strain evidence="3">NBRC 16421</strain>
    </source>
</reference>
<proteinExistence type="predicted"/>
<dbReference type="Proteomes" id="UP000612585">
    <property type="component" value="Unassembled WGS sequence"/>
</dbReference>
<dbReference type="RefSeq" id="WP_204002455.1">
    <property type="nucleotide sequence ID" value="NZ_BOPG01000048.1"/>
</dbReference>
<accession>A0A8J3ZB04</accession>
<sequence>MLQALSTLVAGCWPANDMVSLTAIAAIAVLAVLAAGALRRAAVVGGNANGPRTAVVVAPGWTHGVPRHSDPDAAGRPRPRAPTASPAA</sequence>
<evidence type="ECO:0000313" key="3">
    <source>
        <dbReference type="EMBL" id="GIJ59647.1"/>
    </source>
</evidence>
<keyword evidence="2" id="KW-1133">Transmembrane helix</keyword>
<comment type="caution">
    <text evidence="3">The sequence shown here is derived from an EMBL/GenBank/DDBJ whole genome shotgun (WGS) entry which is preliminary data.</text>
</comment>
<keyword evidence="4" id="KW-1185">Reference proteome</keyword>
<keyword evidence="2" id="KW-0812">Transmembrane</keyword>
<feature type="transmembrane region" description="Helical" evidence="2">
    <location>
        <begin position="20"/>
        <end position="38"/>
    </location>
</feature>
<dbReference type="EMBL" id="BOPG01000048">
    <property type="protein sequence ID" value="GIJ59647.1"/>
    <property type="molecule type" value="Genomic_DNA"/>
</dbReference>
<feature type="compositionally biased region" description="Low complexity" evidence="1">
    <location>
        <begin position="76"/>
        <end position="88"/>
    </location>
</feature>
<protein>
    <submittedName>
        <fullName evidence="3">Uncharacterized protein</fullName>
    </submittedName>
</protein>
<dbReference type="Pfam" id="PF19950">
    <property type="entry name" value="DUF6412"/>
    <property type="match status" value="1"/>
</dbReference>
<gene>
    <name evidence="3" type="ORF">Vau01_071630</name>
</gene>
<keyword evidence="2" id="KW-0472">Membrane</keyword>